<name>A0A1S1PL57_9ACTN</name>
<dbReference type="Proteomes" id="UP000179769">
    <property type="component" value="Unassembled WGS sequence"/>
</dbReference>
<dbReference type="AlphaFoldDB" id="A0A1S1PL57"/>
<organism evidence="1 2">
    <name type="scientific">Parafrankia soli</name>
    <dbReference type="NCBI Taxonomy" id="2599596"/>
    <lineage>
        <taxon>Bacteria</taxon>
        <taxon>Bacillati</taxon>
        <taxon>Actinomycetota</taxon>
        <taxon>Actinomycetes</taxon>
        <taxon>Frankiales</taxon>
        <taxon>Frankiaceae</taxon>
        <taxon>Parafrankia</taxon>
    </lineage>
</organism>
<comment type="caution">
    <text evidence="1">The sequence shown here is derived from an EMBL/GenBank/DDBJ whole genome shotgun (WGS) entry which is preliminary data.</text>
</comment>
<dbReference type="GO" id="GO:0003989">
    <property type="term" value="F:acetyl-CoA carboxylase activity"/>
    <property type="evidence" value="ECO:0007669"/>
    <property type="project" value="InterPro"/>
</dbReference>
<dbReference type="EMBL" id="MAXA01000251">
    <property type="protein sequence ID" value="OHV21615.1"/>
    <property type="molecule type" value="Genomic_DNA"/>
</dbReference>
<sequence>MADRPDELPGRAHLRLVRGDATPEEIAALVAVLAARSAPAAPPARVRSTWADPAFRLRGGVAAGPGGWSRSARTGGIRFPAGG</sequence>
<keyword evidence="2" id="KW-1185">Reference proteome</keyword>
<dbReference type="InterPro" id="IPR032716">
    <property type="entry name" value="ACC_epsilon"/>
</dbReference>
<reference evidence="2" key="1">
    <citation type="submission" date="2016-07" db="EMBL/GenBank/DDBJ databases">
        <title>Frankia sp. NRRL B-16219 Genome sequencing.</title>
        <authorList>
            <person name="Ghodhbane-Gtari F."/>
            <person name="Swanson E."/>
            <person name="Gueddou A."/>
            <person name="Louati M."/>
            <person name="Nouioui I."/>
            <person name="Hezbri K."/>
            <person name="Abebe-Akele F."/>
            <person name="Simpson S."/>
            <person name="Morris K."/>
            <person name="Thomas K."/>
            <person name="Gtari M."/>
            <person name="Tisa L.S."/>
        </authorList>
    </citation>
    <scope>NUCLEOTIDE SEQUENCE [LARGE SCALE GENOMIC DNA]</scope>
    <source>
        <strain evidence="2">NRRL B-16219</strain>
    </source>
</reference>
<dbReference type="OrthoDB" id="4300992at2"/>
<dbReference type="Pfam" id="PF13822">
    <property type="entry name" value="ACC_epsilon"/>
    <property type="match status" value="1"/>
</dbReference>
<evidence type="ECO:0000313" key="2">
    <source>
        <dbReference type="Proteomes" id="UP000179769"/>
    </source>
</evidence>
<dbReference type="RefSeq" id="WP_020463358.1">
    <property type="nucleotide sequence ID" value="NZ_JBFLUH010000146.1"/>
</dbReference>
<evidence type="ECO:0000313" key="1">
    <source>
        <dbReference type="EMBL" id="OHV21615.1"/>
    </source>
</evidence>
<protein>
    <recommendedName>
        <fullName evidence="3">Acetyl-CoA carboxylase biotin carboxyl carrier protein subunit</fullName>
    </recommendedName>
</protein>
<evidence type="ECO:0008006" key="3">
    <source>
        <dbReference type="Google" id="ProtNLM"/>
    </source>
</evidence>
<accession>A0A1S1PL57</accession>
<gene>
    <name evidence="1" type="ORF">BBK14_26245</name>
</gene>
<proteinExistence type="predicted"/>
<dbReference type="GO" id="GO:0004658">
    <property type="term" value="F:propionyl-CoA carboxylase activity"/>
    <property type="evidence" value="ECO:0007669"/>
    <property type="project" value="InterPro"/>
</dbReference>